<name>A0A1E7EWA0_9STRA</name>
<dbReference type="Pfam" id="PF00071">
    <property type="entry name" value="Ras"/>
    <property type="match status" value="1"/>
</dbReference>
<evidence type="ECO:0000256" key="1">
    <source>
        <dbReference type="ARBA" id="ARBA00022741"/>
    </source>
</evidence>
<feature type="compositionally biased region" description="Polar residues" evidence="2">
    <location>
        <begin position="185"/>
        <end position="234"/>
    </location>
</feature>
<dbReference type="GO" id="GO:0003924">
    <property type="term" value="F:GTPase activity"/>
    <property type="evidence" value="ECO:0007669"/>
    <property type="project" value="InterPro"/>
</dbReference>
<dbReference type="SMART" id="SM00174">
    <property type="entry name" value="RHO"/>
    <property type="match status" value="1"/>
</dbReference>
<dbReference type="Gene3D" id="3.40.50.300">
    <property type="entry name" value="P-loop containing nucleotide triphosphate hydrolases"/>
    <property type="match status" value="1"/>
</dbReference>
<organism evidence="3 4">
    <name type="scientific">Fragilariopsis cylindrus CCMP1102</name>
    <dbReference type="NCBI Taxonomy" id="635003"/>
    <lineage>
        <taxon>Eukaryota</taxon>
        <taxon>Sar</taxon>
        <taxon>Stramenopiles</taxon>
        <taxon>Ochrophyta</taxon>
        <taxon>Bacillariophyta</taxon>
        <taxon>Bacillariophyceae</taxon>
        <taxon>Bacillariophycidae</taxon>
        <taxon>Bacillariales</taxon>
        <taxon>Bacillariaceae</taxon>
        <taxon>Fragilariopsis</taxon>
    </lineage>
</organism>
<keyword evidence="1" id="KW-0547">Nucleotide-binding</keyword>
<dbReference type="Proteomes" id="UP000095751">
    <property type="component" value="Unassembled WGS sequence"/>
</dbReference>
<evidence type="ECO:0000256" key="2">
    <source>
        <dbReference type="SAM" id="MobiDB-lite"/>
    </source>
</evidence>
<dbReference type="FunFam" id="3.40.50.300:FF:000808">
    <property type="entry name" value="Small GTP-binding protein, putative"/>
    <property type="match status" value="1"/>
</dbReference>
<dbReference type="AlphaFoldDB" id="A0A1E7EWA0"/>
<evidence type="ECO:0000313" key="3">
    <source>
        <dbReference type="EMBL" id="OEU10094.1"/>
    </source>
</evidence>
<dbReference type="OrthoDB" id="63533at2759"/>
<dbReference type="InParanoid" id="A0A1E7EWA0"/>
<dbReference type="EMBL" id="KV784373">
    <property type="protein sequence ID" value="OEU10094.1"/>
    <property type="molecule type" value="Genomic_DNA"/>
</dbReference>
<sequence>MLGETFTGKTSLVLRFAEGYYRDSSRNPTVGAFFITKRLTVQGMTAKIQIWDTAGQEQFKRLAPMYYKTAAAAIICYDVTSPKSFETLEYWMNELQQNVPAGGIVIAMCATKCDLSMNPDTSQAEALAAQTGAMFMTTSSKTNSNVHLLFQKVTERVLDYQRRNAGLEIPVTLATTAIETTHNNQNNNILSNAGSPSSISRTSINNDTNNGSSSLPFTNNNGTRIGNSQSSTVPEKNGREVIGSNFVDEKKIEHDENELLDTKNVLSDNSDASKEYVNKSRCETNMLMCGDVVGVTSEDGWTNGCCIQ</sequence>
<dbReference type="InterPro" id="IPR001806">
    <property type="entry name" value="Small_GTPase"/>
</dbReference>
<dbReference type="PROSITE" id="PS51421">
    <property type="entry name" value="RAS"/>
    <property type="match status" value="1"/>
</dbReference>
<dbReference type="KEGG" id="fcy:FRACYDRAFT_173274"/>
<dbReference type="PROSITE" id="PS51420">
    <property type="entry name" value="RHO"/>
    <property type="match status" value="1"/>
</dbReference>
<dbReference type="PRINTS" id="PR00449">
    <property type="entry name" value="RASTRNSFRMNG"/>
</dbReference>
<dbReference type="SMART" id="SM00176">
    <property type="entry name" value="RAN"/>
    <property type="match status" value="1"/>
</dbReference>
<dbReference type="PROSITE" id="PS51419">
    <property type="entry name" value="RAB"/>
    <property type="match status" value="1"/>
</dbReference>
<dbReference type="SUPFAM" id="SSF52540">
    <property type="entry name" value="P-loop containing nucleoside triphosphate hydrolases"/>
    <property type="match status" value="1"/>
</dbReference>
<dbReference type="NCBIfam" id="TIGR00231">
    <property type="entry name" value="small_GTP"/>
    <property type="match status" value="1"/>
</dbReference>
<dbReference type="InterPro" id="IPR027417">
    <property type="entry name" value="P-loop_NTPase"/>
</dbReference>
<proteinExistence type="predicted"/>
<protein>
    <submittedName>
        <fullName evidence="3">Ras-domain-containing protein</fullName>
    </submittedName>
</protein>
<dbReference type="InterPro" id="IPR005225">
    <property type="entry name" value="Small_GTP-bd"/>
</dbReference>
<dbReference type="GO" id="GO:0005525">
    <property type="term" value="F:GTP binding"/>
    <property type="evidence" value="ECO:0007669"/>
    <property type="project" value="InterPro"/>
</dbReference>
<dbReference type="SMART" id="SM00175">
    <property type="entry name" value="RAB"/>
    <property type="match status" value="1"/>
</dbReference>
<evidence type="ECO:0000313" key="4">
    <source>
        <dbReference type="Proteomes" id="UP000095751"/>
    </source>
</evidence>
<gene>
    <name evidence="3" type="ORF">FRACYDRAFT_173274</name>
</gene>
<feature type="region of interest" description="Disordered" evidence="2">
    <location>
        <begin position="185"/>
        <end position="236"/>
    </location>
</feature>
<keyword evidence="4" id="KW-1185">Reference proteome</keyword>
<reference evidence="3 4" key="1">
    <citation type="submission" date="2016-09" db="EMBL/GenBank/DDBJ databases">
        <title>Extensive genetic diversity and differential bi-allelic expression allows diatom success in the polar Southern Ocean.</title>
        <authorList>
            <consortium name="DOE Joint Genome Institute"/>
            <person name="Mock T."/>
            <person name="Otillar R.P."/>
            <person name="Strauss J."/>
            <person name="Dupont C."/>
            <person name="Frickenhaus S."/>
            <person name="Maumus F."/>
            <person name="Mcmullan M."/>
            <person name="Sanges R."/>
            <person name="Schmutz J."/>
            <person name="Toseland A."/>
            <person name="Valas R."/>
            <person name="Veluchamy A."/>
            <person name="Ward B.J."/>
            <person name="Allen A."/>
            <person name="Barry K."/>
            <person name="Falciatore A."/>
            <person name="Ferrante M."/>
            <person name="Fortunato A.E."/>
            <person name="Gloeckner G."/>
            <person name="Gruber A."/>
            <person name="Hipkin R."/>
            <person name="Janech M."/>
            <person name="Kroth P."/>
            <person name="Leese F."/>
            <person name="Lindquist E."/>
            <person name="Lyon B.R."/>
            <person name="Martin J."/>
            <person name="Mayer C."/>
            <person name="Parker M."/>
            <person name="Quesneville H."/>
            <person name="Raymond J."/>
            <person name="Uhlig C."/>
            <person name="Valentin K.U."/>
            <person name="Worden A.Z."/>
            <person name="Armbrust E.V."/>
            <person name="Bowler C."/>
            <person name="Green B."/>
            <person name="Moulton V."/>
            <person name="Van Oosterhout C."/>
            <person name="Grigoriev I."/>
        </authorList>
    </citation>
    <scope>NUCLEOTIDE SEQUENCE [LARGE SCALE GENOMIC DNA]</scope>
    <source>
        <strain evidence="3 4">CCMP1102</strain>
    </source>
</reference>
<accession>A0A1E7EWA0</accession>
<dbReference type="PANTHER" id="PTHR47978">
    <property type="match status" value="1"/>
</dbReference>
<dbReference type="SMART" id="SM00173">
    <property type="entry name" value="RAS"/>
    <property type="match status" value="1"/>
</dbReference>